<feature type="domain" description="Glyoxalase/fosfomycin resistance/dioxygenase" evidence="1">
    <location>
        <begin position="9"/>
        <end position="110"/>
    </location>
</feature>
<name>D4ZIY1_SHEVD</name>
<dbReference type="RefSeq" id="WP_013050937.1">
    <property type="nucleotide sequence ID" value="NC_014012.1"/>
</dbReference>
<keyword evidence="3" id="KW-1185">Reference proteome</keyword>
<dbReference type="Gene3D" id="3.10.180.10">
    <property type="entry name" value="2,3-Dihydroxybiphenyl 1,2-Dioxygenase, domain 1"/>
    <property type="match status" value="1"/>
</dbReference>
<proteinExistence type="predicted"/>
<accession>D4ZIY1</accession>
<evidence type="ECO:0000259" key="1">
    <source>
        <dbReference type="Pfam" id="PF00903"/>
    </source>
</evidence>
<organism evidence="2 3">
    <name type="scientific">Shewanella violacea (strain JCM 10179 / CIP 106290 / LMG 19151 / DSS12)</name>
    <dbReference type="NCBI Taxonomy" id="637905"/>
    <lineage>
        <taxon>Bacteria</taxon>
        <taxon>Pseudomonadati</taxon>
        <taxon>Pseudomonadota</taxon>
        <taxon>Gammaproteobacteria</taxon>
        <taxon>Alteromonadales</taxon>
        <taxon>Shewanellaceae</taxon>
        <taxon>Shewanella</taxon>
    </lineage>
</organism>
<gene>
    <name evidence="2" type="ordered locus">SVI_1659</name>
</gene>
<dbReference type="EMBL" id="AP011177">
    <property type="protein sequence ID" value="BAJ01630.1"/>
    <property type="molecule type" value="Genomic_DNA"/>
</dbReference>
<dbReference type="InterPro" id="IPR029068">
    <property type="entry name" value="Glyas_Bleomycin-R_OHBP_Dase"/>
</dbReference>
<reference evidence="3" key="1">
    <citation type="journal article" date="2010" name="Mol. Biosyst.">
        <title>Complete genome sequence and comparative analysis of Shewanella violacea, a psychrophilic and piezophilic bacterium from deep sea floor sediments.</title>
        <authorList>
            <person name="Aono E."/>
            <person name="Baba T."/>
            <person name="Ara T."/>
            <person name="Nishi T."/>
            <person name="Nakamichi T."/>
            <person name="Inamoto E."/>
            <person name="Toyonaga H."/>
            <person name="Hasegawa M."/>
            <person name="Takai Y."/>
            <person name="Okumura Y."/>
            <person name="Baba M."/>
            <person name="Tomita M."/>
            <person name="Kato C."/>
            <person name="Oshima T."/>
            <person name="Nakasone K."/>
            <person name="Mori H."/>
        </authorList>
    </citation>
    <scope>NUCLEOTIDE SEQUENCE [LARGE SCALE GENOMIC DNA]</scope>
    <source>
        <strain evidence="3">JCM 10179 / CIP 106290 / LMG 19151 / DSS12</strain>
    </source>
</reference>
<dbReference type="InterPro" id="IPR004360">
    <property type="entry name" value="Glyas_Fos-R_dOase_dom"/>
</dbReference>
<evidence type="ECO:0000313" key="2">
    <source>
        <dbReference type="EMBL" id="BAJ01630.1"/>
    </source>
</evidence>
<dbReference type="eggNOG" id="COG0346">
    <property type="taxonomic scope" value="Bacteria"/>
</dbReference>
<dbReference type="SUPFAM" id="SSF54593">
    <property type="entry name" value="Glyoxalase/Bleomycin resistance protein/Dihydroxybiphenyl dioxygenase"/>
    <property type="match status" value="1"/>
</dbReference>
<protein>
    <recommendedName>
        <fullName evidence="1">Glyoxalase/fosfomycin resistance/dioxygenase domain-containing protein</fullName>
    </recommendedName>
</protein>
<evidence type="ECO:0000313" key="3">
    <source>
        <dbReference type="Proteomes" id="UP000002350"/>
    </source>
</evidence>
<sequence>MVKVDDIRVFIPSKDYEVSKSFYQALGFEMDHVTDDLSLFQNGESSFFLQKFYNEDLAKNLMLQLSVVDINDAFETISNLDGFDIKYQPIKSEPWGQVVYLWGPSGELWHVTEFSNK</sequence>
<dbReference type="KEGG" id="svo:SVI_1659"/>
<dbReference type="Pfam" id="PF00903">
    <property type="entry name" value="Glyoxalase"/>
    <property type="match status" value="1"/>
</dbReference>
<dbReference type="HOGENOM" id="CLU_147344_1_0_6"/>
<dbReference type="AlphaFoldDB" id="D4ZIY1"/>
<dbReference type="STRING" id="637905.SVI_1659"/>
<dbReference type="Proteomes" id="UP000002350">
    <property type="component" value="Chromosome"/>
</dbReference>